<feature type="compositionally biased region" description="Basic and acidic residues" evidence="2">
    <location>
        <begin position="403"/>
        <end position="446"/>
    </location>
</feature>
<keyword evidence="1 5" id="KW-0489">Methyltransferase</keyword>
<dbReference type="PANTHER" id="PTHR16121">
    <property type="entry name" value="CAP-SPECIFIC MRNA (NUCLEOSIDE-2'-O-)-METHYLTRANSFERASE 1-RELATED"/>
    <property type="match status" value="1"/>
</dbReference>
<dbReference type="Proteomes" id="UP001642409">
    <property type="component" value="Unassembled WGS sequence"/>
</dbReference>
<keyword evidence="1" id="KW-0506">mRNA capping</keyword>
<reference evidence="4" key="1">
    <citation type="submission" date="2023-06" db="EMBL/GenBank/DDBJ databases">
        <authorList>
            <person name="Kurt Z."/>
        </authorList>
    </citation>
    <scope>NUCLEOTIDE SEQUENCE</scope>
</reference>
<dbReference type="InterPro" id="IPR029063">
    <property type="entry name" value="SAM-dependent_MTases_sf"/>
</dbReference>
<keyword evidence="1" id="KW-0539">Nucleus</keyword>
<reference evidence="5 6" key="2">
    <citation type="submission" date="2024-07" db="EMBL/GenBank/DDBJ databases">
        <authorList>
            <person name="Akdeniz Z."/>
        </authorList>
    </citation>
    <scope>NUCLEOTIDE SEQUENCE [LARGE SCALE GENOMIC DNA]</scope>
</reference>
<gene>
    <name evidence="4" type="ORF">HINF_LOCUS41</name>
    <name evidence="5" type="ORF">HINF_LOCUS57851</name>
</gene>
<keyword evidence="1" id="KW-0808">Transferase</keyword>
<dbReference type="InterPro" id="IPR050851">
    <property type="entry name" value="mRNA_Cap_2O-Ribose_MeTrfase"/>
</dbReference>
<dbReference type="GO" id="GO:0003676">
    <property type="term" value="F:nucleic acid binding"/>
    <property type="evidence" value="ECO:0007669"/>
    <property type="project" value="UniProtKB-UniRule"/>
</dbReference>
<dbReference type="Gene3D" id="3.40.50.12760">
    <property type="match status" value="1"/>
</dbReference>
<dbReference type="GO" id="GO:0032259">
    <property type="term" value="P:methylation"/>
    <property type="evidence" value="ECO:0007669"/>
    <property type="project" value="UniProtKB-KW"/>
</dbReference>
<feature type="compositionally biased region" description="Polar residues" evidence="2">
    <location>
        <begin position="393"/>
        <end position="402"/>
    </location>
</feature>
<comment type="subcellular location">
    <subcellularLocation>
        <location evidence="1">Nucleus</location>
    </subcellularLocation>
</comment>
<dbReference type="PANTHER" id="PTHR16121:SF0">
    <property type="entry name" value="CAP-SPECIFIC MRNA (NUCLEOSIDE-2'-O-)-METHYLTRANSFERASE 1"/>
    <property type="match status" value="1"/>
</dbReference>
<proteinExistence type="predicted"/>
<accession>A0AA86N436</accession>
<evidence type="ECO:0000313" key="6">
    <source>
        <dbReference type="Proteomes" id="UP001642409"/>
    </source>
</evidence>
<evidence type="ECO:0000313" key="5">
    <source>
        <dbReference type="EMBL" id="CAL6076775.1"/>
    </source>
</evidence>
<dbReference type="AlphaFoldDB" id="A0AA86N436"/>
<dbReference type="GO" id="GO:0004483">
    <property type="term" value="F:methyltransferase cap1 activity"/>
    <property type="evidence" value="ECO:0007669"/>
    <property type="project" value="UniProtKB-UniRule"/>
</dbReference>
<dbReference type="EMBL" id="CAXDID020000321">
    <property type="protein sequence ID" value="CAL6076775.1"/>
    <property type="molecule type" value="Genomic_DNA"/>
</dbReference>
<dbReference type="EC" id="2.1.1.57" evidence="1"/>
<evidence type="ECO:0000259" key="3">
    <source>
        <dbReference type="Pfam" id="PF01728"/>
    </source>
</evidence>
<feature type="region of interest" description="Disordered" evidence="2">
    <location>
        <begin position="386"/>
        <end position="452"/>
    </location>
</feature>
<name>A0AA86N436_9EUKA</name>
<keyword evidence="6" id="KW-1185">Reference proteome</keyword>
<dbReference type="Pfam" id="PF01728">
    <property type="entry name" value="FtsJ"/>
    <property type="match status" value="1"/>
</dbReference>
<comment type="caution">
    <text evidence="4">The sequence shown here is derived from an EMBL/GenBank/DDBJ whole genome shotgun (WGS) entry which is preliminary data.</text>
</comment>
<dbReference type="SUPFAM" id="SSF53335">
    <property type="entry name" value="S-adenosyl-L-methionine-dependent methyltransferases"/>
    <property type="match status" value="1"/>
</dbReference>
<dbReference type="GO" id="GO:0016556">
    <property type="term" value="P:mRNA modification"/>
    <property type="evidence" value="ECO:0007669"/>
    <property type="project" value="UniProtKB-UniRule"/>
</dbReference>
<evidence type="ECO:0000256" key="1">
    <source>
        <dbReference type="RuleBase" id="RU368012"/>
    </source>
</evidence>
<sequence>MPTILREDTLTFTYKQKKAENSYVEMTPFSVYDEEQYIKTAMLPQEALAQYIKAQHRLDPIFDNDHGKEYSYAREIIFPKSRKGSNKGFANRAGDKLDEILQVSKVKLKTDIQFADVCAAPGAWSLYLLQYYGSARGVGMSMPILGTKVEDTWYPQLRQNPRFKATFGVTETGDVYDFRNIAELAKVCSQSWGEPTPAVASPPENLLEAKPEILPSGLLDLVTCDGGFQIAKSPTGQHCEQLQEIITQRLLLSEFLVALQLLKENGTFVCKMYDCICPFNVQLIFLMSQMFEETVFVKPEHSRVVNAEKYVVFKSFQPQSSIIEKIKQIHAEWKADTCYYQIIEESEELKQFCVFVNRVNETLVKRCTDALNVVIDKTEELVRQKANPVIKQTDPSAPQTNQKSDEKEWNDIFKKDEPRDYYRDQRPYYNRRDNNYRRDDRREYNDRNQYYK</sequence>
<evidence type="ECO:0000313" key="4">
    <source>
        <dbReference type="EMBL" id="CAI9912396.1"/>
    </source>
</evidence>
<feature type="domain" description="Ribosomal RNA methyltransferase FtsJ" evidence="3">
    <location>
        <begin position="90"/>
        <end position="316"/>
    </location>
</feature>
<dbReference type="InterPro" id="IPR002877">
    <property type="entry name" value="RNA_MeTrfase_FtsJ_dom"/>
</dbReference>
<comment type="catalytic activity">
    <reaction evidence="1">
        <text>a 5'-end (N(7)-methyl 5'-triphosphoguanosine)-ribonucleoside in mRNA + S-adenosyl-L-methionine = a 5'-end (N(7)-methyl 5'-triphosphoguanosine)-(2'-O-methyl-ribonucleoside) in mRNA + S-adenosyl-L-homocysteine + H(+)</text>
        <dbReference type="Rhea" id="RHEA:67020"/>
        <dbReference type="Rhea" id="RHEA-COMP:17167"/>
        <dbReference type="Rhea" id="RHEA-COMP:17168"/>
        <dbReference type="ChEBI" id="CHEBI:15378"/>
        <dbReference type="ChEBI" id="CHEBI:57856"/>
        <dbReference type="ChEBI" id="CHEBI:59789"/>
        <dbReference type="ChEBI" id="CHEBI:156461"/>
        <dbReference type="ChEBI" id="CHEBI:167609"/>
        <dbReference type="EC" id="2.1.1.57"/>
    </reaction>
</comment>
<keyword evidence="1" id="KW-0507">mRNA processing</keyword>
<dbReference type="GO" id="GO:0006370">
    <property type="term" value="P:7-methylguanosine mRNA capping"/>
    <property type="evidence" value="ECO:0007669"/>
    <property type="project" value="UniProtKB-UniRule"/>
</dbReference>
<evidence type="ECO:0000256" key="2">
    <source>
        <dbReference type="SAM" id="MobiDB-lite"/>
    </source>
</evidence>
<comment type="function">
    <text evidence="1">S-adenosyl-L-methionine-dependent methyltransferase that mediates RNA cap1 2'-O-ribose methylation to the 5'-cap structure of RNAs. Methylates the ribose of the first nucleotide of a m(7)GpppG-capped mRNA to produce m(7)GpppNmp (cap1).</text>
</comment>
<dbReference type="GO" id="GO:0005737">
    <property type="term" value="C:cytoplasm"/>
    <property type="evidence" value="ECO:0007669"/>
    <property type="project" value="TreeGrafter"/>
</dbReference>
<keyword evidence="1" id="KW-0949">S-adenosyl-L-methionine</keyword>
<dbReference type="EMBL" id="CATOUU010000001">
    <property type="protein sequence ID" value="CAI9912396.1"/>
    <property type="molecule type" value="Genomic_DNA"/>
</dbReference>
<organism evidence="4">
    <name type="scientific">Hexamita inflata</name>
    <dbReference type="NCBI Taxonomy" id="28002"/>
    <lineage>
        <taxon>Eukaryota</taxon>
        <taxon>Metamonada</taxon>
        <taxon>Diplomonadida</taxon>
        <taxon>Hexamitidae</taxon>
        <taxon>Hexamitinae</taxon>
        <taxon>Hexamita</taxon>
    </lineage>
</organism>
<dbReference type="GO" id="GO:0005634">
    <property type="term" value="C:nucleus"/>
    <property type="evidence" value="ECO:0007669"/>
    <property type="project" value="UniProtKB-SubCell"/>
</dbReference>
<protein>
    <recommendedName>
        <fullName evidence="1">Cap-specific mRNA (nucleoside-2'-O-)-methyltransferase 1</fullName>
        <ecNumber evidence="1">2.1.1.57</ecNumber>
    </recommendedName>
    <alternativeName>
        <fullName evidence="1">Cap1 2'O-ribose methyltransferase 1</fullName>
    </alternativeName>
</protein>